<keyword evidence="9 17" id="KW-0067">ATP-binding</keyword>
<evidence type="ECO:0000256" key="19">
    <source>
        <dbReference type="SAM" id="Phobius"/>
    </source>
</evidence>
<keyword evidence="18" id="KW-0460">Magnesium</keyword>
<feature type="binding site" evidence="17">
    <location>
        <position position="5"/>
    </location>
    <ligand>
        <name>ATP</name>
        <dbReference type="ChEBI" id="CHEBI:30616"/>
    </ligand>
</feature>
<evidence type="ECO:0000256" key="15">
    <source>
        <dbReference type="PIRSR" id="PIRSR600829-1"/>
    </source>
</evidence>
<dbReference type="GO" id="GO:0046872">
    <property type="term" value="F:metal ion binding"/>
    <property type="evidence" value="ECO:0007669"/>
    <property type="project" value="UniProtKB-KW"/>
</dbReference>
<feature type="binding site" evidence="17">
    <location>
        <position position="75"/>
    </location>
    <ligand>
        <name>ATP</name>
        <dbReference type="ChEBI" id="CHEBI:30616"/>
    </ligand>
</feature>
<keyword evidence="13" id="KW-0594">Phospholipid biosynthesis</keyword>
<evidence type="ECO:0000256" key="9">
    <source>
        <dbReference type="ARBA" id="ARBA00022840"/>
    </source>
</evidence>
<feature type="binding site" evidence="18">
    <location>
        <position position="75"/>
    </location>
    <ligand>
        <name>a divalent metal cation</name>
        <dbReference type="ChEBI" id="CHEBI:60240"/>
    </ligand>
</feature>
<dbReference type="InterPro" id="IPR036945">
    <property type="entry name" value="DAGK_sf"/>
</dbReference>
<feature type="binding site" evidence="16">
    <location>
        <position position="68"/>
    </location>
    <ligand>
        <name>substrate</name>
    </ligand>
</feature>
<comment type="subcellular location">
    <subcellularLocation>
        <location evidence="1">Cell membrane</location>
        <topology evidence="1">Multi-pass membrane protein</topology>
    </subcellularLocation>
</comment>
<keyword evidence="10 19" id="KW-1133">Transmembrane helix</keyword>
<keyword evidence="5" id="KW-0808">Transferase</keyword>
<feature type="binding site" evidence="17">
    <location>
        <begin position="93"/>
        <end position="94"/>
    </location>
    <ligand>
        <name>ATP</name>
        <dbReference type="ChEBI" id="CHEBI:30616"/>
    </ligand>
</feature>
<feature type="transmembrane region" description="Helical" evidence="19">
    <location>
        <begin position="94"/>
        <end position="116"/>
    </location>
</feature>
<evidence type="ECO:0000256" key="1">
    <source>
        <dbReference type="ARBA" id="ARBA00004651"/>
    </source>
</evidence>
<feature type="binding site" evidence="17">
    <location>
        <position position="27"/>
    </location>
    <ligand>
        <name>ATP</name>
        <dbReference type="ChEBI" id="CHEBI:30616"/>
    </ligand>
</feature>
<evidence type="ECO:0000256" key="6">
    <source>
        <dbReference type="ARBA" id="ARBA00022692"/>
    </source>
</evidence>
<evidence type="ECO:0000256" key="3">
    <source>
        <dbReference type="ARBA" id="ARBA00022475"/>
    </source>
</evidence>
<evidence type="ECO:0000256" key="14">
    <source>
        <dbReference type="ARBA" id="ARBA00023264"/>
    </source>
</evidence>
<sequence>MVLKRSHSIYKSFYFAIVGFLVVLKEERNLKIQLIVFLLLLFFGYLLRFKPIEWSVVLLSSSIVIVSEMVNSVIERIMDYVNPEFDNKIKVIKDISASFVLVACFFSVIIFLILLLSRFSHIYSLGSLLNYCFKGISLA</sequence>
<organism evidence="20">
    <name type="scientific">Thermodesulfobium narugense</name>
    <dbReference type="NCBI Taxonomy" id="184064"/>
    <lineage>
        <taxon>Bacteria</taxon>
        <taxon>Pseudomonadati</taxon>
        <taxon>Thermodesulfobiota</taxon>
        <taxon>Thermodesulfobiia</taxon>
        <taxon>Thermodesulfobiales</taxon>
        <taxon>Thermodesulfobiaceae</taxon>
        <taxon>Thermodesulfobium</taxon>
    </lineage>
</organism>
<dbReference type="PANTHER" id="PTHR34299:SF1">
    <property type="entry name" value="DIACYLGLYCEROL KINASE"/>
    <property type="match status" value="1"/>
</dbReference>
<evidence type="ECO:0000256" key="17">
    <source>
        <dbReference type="PIRSR" id="PIRSR600829-3"/>
    </source>
</evidence>
<protein>
    <submittedName>
        <fullName evidence="20">Diacylglycerol kinase</fullName>
    </submittedName>
</protein>
<keyword evidence="14" id="KW-1208">Phospholipid metabolism</keyword>
<evidence type="ECO:0000256" key="10">
    <source>
        <dbReference type="ARBA" id="ARBA00022989"/>
    </source>
</evidence>
<feature type="transmembrane region" description="Helical" evidence="19">
    <location>
        <begin position="30"/>
        <end position="47"/>
    </location>
</feature>
<reference evidence="20" key="1">
    <citation type="journal article" date="2020" name="mSystems">
        <title>Genome- and Community-Level Interaction Insights into Carbon Utilization and Element Cycling Functions of Hydrothermarchaeota in Hydrothermal Sediment.</title>
        <authorList>
            <person name="Zhou Z."/>
            <person name="Liu Y."/>
            <person name="Xu W."/>
            <person name="Pan J."/>
            <person name="Luo Z.H."/>
            <person name="Li M."/>
        </authorList>
    </citation>
    <scope>NUCLEOTIDE SEQUENCE [LARGE SCALE GENOMIC DNA]</scope>
    <source>
        <strain evidence="20">SpSt-1019</strain>
    </source>
</reference>
<keyword evidence="18" id="KW-0479">Metal-binding</keyword>
<dbReference type="PANTHER" id="PTHR34299">
    <property type="entry name" value="DIACYLGLYCEROL KINASE"/>
    <property type="match status" value="1"/>
</dbReference>
<keyword evidence="11" id="KW-0443">Lipid metabolism</keyword>
<dbReference type="Gene3D" id="1.10.287.3610">
    <property type="match status" value="1"/>
</dbReference>
<evidence type="ECO:0000256" key="7">
    <source>
        <dbReference type="ARBA" id="ARBA00022741"/>
    </source>
</evidence>
<evidence type="ECO:0000256" key="4">
    <source>
        <dbReference type="ARBA" id="ARBA00022516"/>
    </source>
</evidence>
<dbReference type="GO" id="GO:0016301">
    <property type="term" value="F:kinase activity"/>
    <property type="evidence" value="ECO:0007669"/>
    <property type="project" value="UniProtKB-KW"/>
</dbReference>
<keyword evidence="4" id="KW-0444">Lipid biosynthesis</keyword>
<evidence type="ECO:0000256" key="12">
    <source>
        <dbReference type="ARBA" id="ARBA00023136"/>
    </source>
</evidence>
<evidence type="ECO:0000256" key="18">
    <source>
        <dbReference type="PIRSR" id="PIRSR600829-4"/>
    </source>
</evidence>
<dbReference type="GO" id="GO:0005886">
    <property type="term" value="C:plasma membrane"/>
    <property type="evidence" value="ECO:0007669"/>
    <property type="project" value="UniProtKB-SubCell"/>
</dbReference>
<keyword evidence="12 19" id="KW-0472">Membrane</keyword>
<dbReference type="InterPro" id="IPR000829">
    <property type="entry name" value="DAGK"/>
</dbReference>
<keyword evidence="3" id="KW-1003">Cell membrane</keyword>
<evidence type="ECO:0000256" key="2">
    <source>
        <dbReference type="ARBA" id="ARBA00005967"/>
    </source>
</evidence>
<feature type="binding site" evidence="18">
    <location>
        <position position="27"/>
    </location>
    <ligand>
        <name>a divalent metal cation</name>
        <dbReference type="ChEBI" id="CHEBI:60240"/>
    </ligand>
</feature>
<proteinExistence type="inferred from homology"/>
<feature type="active site" description="Proton acceptor" evidence="15">
    <location>
        <position position="68"/>
    </location>
</feature>
<evidence type="ECO:0000256" key="8">
    <source>
        <dbReference type="ARBA" id="ARBA00022777"/>
    </source>
</evidence>
<dbReference type="CDD" id="cd14263">
    <property type="entry name" value="DAGK_IM_like"/>
    <property type="match status" value="1"/>
</dbReference>
<comment type="similarity">
    <text evidence="2">Belongs to the bacterial diacylglycerol kinase family.</text>
</comment>
<keyword evidence="7 17" id="KW-0547">Nucleotide-binding</keyword>
<evidence type="ECO:0000256" key="16">
    <source>
        <dbReference type="PIRSR" id="PIRSR600829-2"/>
    </source>
</evidence>
<dbReference type="EMBL" id="DRUY01000117">
    <property type="protein sequence ID" value="HHI65581.1"/>
    <property type="molecule type" value="Genomic_DNA"/>
</dbReference>
<evidence type="ECO:0000256" key="13">
    <source>
        <dbReference type="ARBA" id="ARBA00023209"/>
    </source>
</evidence>
<dbReference type="Pfam" id="PF01219">
    <property type="entry name" value="DAGK_prokar"/>
    <property type="match status" value="1"/>
</dbReference>
<evidence type="ECO:0000313" key="20">
    <source>
        <dbReference type="EMBL" id="HHI65581.1"/>
    </source>
</evidence>
<feature type="transmembrane region" description="Helical" evidence="19">
    <location>
        <begin position="54"/>
        <end position="74"/>
    </location>
</feature>
<dbReference type="AlphaFoldDB" id="A0A7C5KBL4"/>
<keyword evidence="8 20" id="KW-0418">Kinase</keyword>
<name>A0A7C5KBL4_9BACT</name>
<evidence type="ECO:0000256" key="11">
    <source>
        <dbReference type="ARBA" id="ARBA00023098"/>
    </source>
</evidence>
<keyword evidence="6 19" id="KW-0812">Transmembrane</keyword>
<feature type="binding site" evidence="16">
    <location>
        <position position="5"/>
    </location>
    <ligand>
        <name>substrate</name>
    </ligand>
</feature>
<dbReference type="GO" id="GO:0005524">
    <property type="term" value="F:ATP binding"/>
    <property type="evidence" value="ECO:0007669"/>
    <property type="project" value="UniProtKB-KW"/>
</dbReference>
<comment type="cofactor">
    <cofactor evidence="18">
        <name>Mg(2+)</name>
        <dbReference type="ChEBI" id="CHEBI:18420"/>
    </cofactor>
    <text evidence="18">Mn(2+), Zn(2+), Cd(2+) and Co(2+) support activity to lesser extents.</text>
</comment>
<comment type="caution">
    <text evidence="20">The sequence shown here is derived from an EMBL/GenBank/DDBJ whole genome shotgun (WGS) entry which is preliminary data.</text>
</comment>
<gene>
    <name evidence="20" type="ORF">ENL70_03405</name>
</gene>
<dbReference type="GO" id="GO:0008654">
    <property type="term" value="P:phospholipid biosynthetic process"/>
    <property type="evidence" value="ECO:0007669"/>
    <property type="project" value="UniProtKB-KW"/>
</dbReference>
<accession>A0A7C5KBL4</accession>
<evidence type="ECO:0000256" key="5">
    <source>
        <dbReference type="ARBA" id="ARBA00022679"/>
    </source>
</evidence>